<sequence length="165" mass="18084">MTADHSAAALTRAELAMIRAVEAFGRWCVFLHKSVSGTPLGATDVWLLHSIRMRGEAQNLSELLLFLNRNDVSTLQYSLRKIEQSGLIERITGNSKREAGYRLTDKGRAATDAYARVRQELLVALIGDVNGLSPALEEGAAALERLTGLYDQSTQTVLNRKILGS</sequence>
<evidence type="ECO:0000259" key="1">
    <source>
        <dbReference type="SMART" id="SM00347"/>
    </source>
</evidence>
<protein>
    <submittedName>
        <fullName evidence="2">Winged helix DNA-binding protein</fullName>
    </submittedName>
</protein>
<dbReference type="KEGG" id="sand:H3309_00740"/>
<evidence type="ECO:0000313" key="3">
    <source>
        <dbReference type="Proteomes" id="UP000515292"/>
    </source>
</evidence>
<dbReference type="Pfam" id="PF13463">
    <property type="entry name" value="HTH_27"/>
    <property type="match status" value="1"/>
</dbReference>
<dbReference type="Proteomes" id="UP000515292">
    <property type="component" value="Chromosome"/>
</dbReference>
<gene>
    <name evidence="2" type="ORF">H3309_00740</name>
</gene>
<dbReference type="EMBL" id="CP059851">
    <property type="protein sequence ID" value="QMW23078.1"/>
    <property type="molecule type" value="Genomic_DNA"/>
</dbReference>
<dbReference type="GO" id="GO:0003700">
    <property type="term" value="F:DNA-binding transcription factor activity"/>
    <property type="evidence" value="ECO:0007669"/>
    <property type="project" value="InterPro"/>
</dbReference>
<dbReference type="InterPro" id="IPR036390">
    <property type="entry name" value="WH_DNA-bd_sf"/>
</dbReference>
<dbReference type="GO" id="GO:0003677">
    <property type="term" value="F:DNA binding"/>
    <property type="evidence" value="ECO:0007669"/>
    <property type="project" value="UniProtKB-KW"/>
</dbReference>
<name>A0A7G5II86_9SPHN</name>
<dbReference type="InterPro" id="IPR036388">
    <property type="entry name" value="WH-like_DNA-bd_sf"/>
</dbReference>
<organism evidence="2 3">
    <name type="scientific">Sandaracinobacteroides saxicola</name>
    <dbReference type="NCBI Taxonomy" id="2759707"/>
    <lineage>
        <taxon>Bacteria</taxon>
        <taxon>Pseudomonadati</taxon>
        <taxon>Pseudomonadota</taxon>
        <taxon>Alphaproteobacteria</taxon>
        <taxon>Sphingomonadales</taxon>
        <taxon>Sphingosinicellaceae</taxon>
        <taxon>Sandaracinobacteroides</taxon>
    </lineage>
</organism>
<dbReference type="RefSeq" id="WP_182296575.1">
    <property type="nucleotide sequence ID" value="NZ_CP059851.1"/>
</dbReference>
<keyword evidence="2" id="KW-0238">DNA-binding</keyword>
<accession>A0A7G5II86</accession>
<dbReference type="SMART" id="SM00347">
    <property type="entry name" value="HTH_MARR"/>
    <property type="match status" value="1"/>
</dbReference>
<proteinExistence type="predicted"/>
<feature type="domain" description="HTH marR-type" evidence="1">
    <location>
        <begin position="33"/>
        <end position="137"/>
    </location>
</feature>
<reference evidence="2 3" key="1">
    <citation type="submission" date="2020-07" db="EMBL/GenBank/DDBJ databases">
        <title>Complete genome sequence for Sandaracinobacter sp. M6.</title>
        <authorList>
            <person name="Tang Y."/>
            <person name="Liu Q."/>
            <person name="Guo Z."/>
            <person name="Lei P."/>
            <person name="Huang B."/>
        </authorList>
    </citation>
    <scope>NUCLEOTIDE SEQUENCE [LARGE SCALE GENOMIC DNA]</scope>
    <source>
        <strain evidence="2 3">M6</strain>
    </source>
</reference>
<dbReference type="Gene3D" id="1.10.10.10">
    <property type="entry name" value="Winged helix-like DNA-binding domain superfamily/Winged helix DNA-binding domain"/>
    <property type="match status" value="1"/>
</dbReference>
<dbReference type="SUPFAM" id="SSF46785">
    <property type="entry name" value="Winged helix' DNA-binding domain"/>
    <property type="match status" value="1"/>
</dbReference>
<dbReference type="InterPro" id="IPR000835">
    <property type="entry name" value="HTH_MarR-typ"/>
</dbReference>
<evidence type="ECO:0000313" key="2">
    <source>
        <dbReference type="EMBL" id="QMW23078.1"/>
    </source>
</evidence>
<keyword evidence="3" id="KW-1185">Reference proteome</keyword>
<dbReference type="AlphaFoldDB" id="A0A7G5II86"/>